<dbReference type="SMART" id="SM00320">
    <property type="entry name" value="WD40"/>
    <property type="match status" value="4"/>
</dbReference>
<dbReference type="STRING" id="984486.A0A1E3QWM5"/>
<keyword evidence="8" id="KW-1185">Reference proteome</keyword>
<evidence type="ECO:0000256" key="4">
    <source>
        <dbReference type="ARBA" id="ARBA00022737"/>
    </source>
</evidence>
<keyword evidence="4" id="KW-0677">Repeat</keyword>
<evidence type="ECO:0000256" key="1">
    <source>
        <dbReference type="ARBA" id="ARBA00004123"/>
    </source>
</evidence>
<evidence type="ECO:0000256" key="3">
    <source>
        <dbReference type="ARBA" id="ARBA00022574"/>
    </source>
</evidence>
<proteinExistence type="inferred from homology"/>
<dbReference type="SUPFAM" id="SSF50978">
    <property type="entry name" value="WD40 repeat-like"/>
    <property type="match status" value="1"/>
</dbReference>
<dbReference type="RefSeq" id="XP_018987403.1">
    <property type="nucleotide sequence ID" value="XM_019132322.1"/>
</dbReference>
<dbReference type="AlphaFoldDB" id="A0A1E3QWM5"/>
<dbReference type="InterPro" id="IPR001680">
    <property type="entry name" value="WD40_rpt"/>
</dbReference>
<keyword evidence="5" id="KW-0539">Nucleus</keyword>
<evidence type="ECO:0000313" key="8">
    <source>
        <dbReference type="Proteomes" id="UP000094336"/>
    </source>
</evidence>
<comment type="subcellular location">
    <subcellularLocation>
        <location evidence="1">Nucleus</location>
    </subcellularLocation>
</comment>
<dbReference type="PANTHER" id="PTHR19861">
    <property type="entry name" value="WD40 REPEAT PROTEIN SWD2"/>
    <property type="match status" value="1"/>
</dbReference>
<dbReference type="Proteomes" id="UP000094336">
    <property type="component" value="Unassembled WGS sequence"/>
</dbReference>
<gene>
    <name evidence="7" type="ORF">BABINDRAFT_59086</name>
</gene>
<evidence type="ECO:0000256" key="2">
    <source>
        <dbReference type="ARBA" id="ARBA00005616"/>
    </source>
</evidence>
<dbReference type="GO" id="GO:0000723">
    <property type="term" value="P:telomere maintenance"/>
    <property type="evidence" value="ECO:0007669"/>
    <property type="project" value="EnsemblFungi"/>
</dbReference>
<dbReference type="GO" id="GO:0031124">
    <property type="term" value="P:mRNA 3'-end processing"/>
    <property type="evidence" value="ECO:0007669"/>
    <property type="project" value="EnsemblFungi"/>
</dbReference>
<evidence type="ECO:0000256" key="6">
    <source>
        <dbReference type="PROSITE-ProRule" id="PRU00221"/>
    </source>
</evidence>
<feature type="repeat" description="WD" evidence="6">
    <location>
        <begin position="111"/>
        <end position="145"/>
    </location>
</feature>
<organism evidence="7 8">
    <name type="scientific">Babjeviella inositovora NRRL Y-12698</name>
    <dbReference type="NCBI Taxonomy" id="984486"/>
    <lineage>
        <taxon>Eukaryota</taxon>
        <taxon>Fungi</taxon>
        <taxon>Dikarya</taxon>
        <taxon>Ascomycota</taxon>
        <taxon>Saccharomycotina</taxon>
        <taxon>Pichiomycetes</taxon>
        <taxon>Serinales incertae sedis</taxon>
        <taxon>Babjeviella</taxon>
    </lineage>
</organism>
<protein>
    <submittedName>
        <fullName evidence="7">Uncharacterized protein</fullName>
    </submittedName>
</protein>
<name>A0A1E3QWM5_9ASCO</name>
<dbReference type="Gene3D" id="2.130.10.10">
    <property type="entry name" value="YVTN repeat-like/Quinoprotein amine dehydrogenase"/>
    <property type="match status" value="2"/>
</dbReference>
<dbReference type="PANTHER" id="PTHR19861:SF0">
    <property type="entry name" value="WD REPEAT-CONTAINING PROTEIN 82"/>
    <property type="match status" value="1"/>
</dbReference>
<evidence type="ECO:0000313" key="7">
    <source>
        <dbReference type="EMBL" id="ODQ82075.1"/>
    </source>
</evidence>
<dbReference type="InterPro" id="IPR015943">
    <property type="entry name" value="WD40/YVTN_repeat-like_dom_sf"/>
</dbReference>
<accession>A0A1E3QWM5</accession>
<dbReference type="OrthoDB" id="27537at2759"/>
<dbReference type="GO" id="GO:0003682">
    <property type="term" value="F:chromatin binding"/>
    <property type="evidence" value="ECO:0007669"/>
    <property type="project" value="TreeGrafter"/>
</dbReference>
<keyword evidence="3 6" id="KW-0853">WD repeat</keyword>
<dbReference type="InterPro" id="IPR036322">
    <property type="entry name" value="WD40_repeat_dom_sf"/>
</dbReference>
<sequence length="347" mass="38668">MTSRKPITSDILRAFLPLKTFHYHDANSPITSLDFDDSGQFLLSCGTDESLQLYDVSKGKHVKSVLSKKYGCHMARFTHHEKNCLYVTTRSAEEHAIRYLSLHDKSYLRYFKGHTEFVTSLEVLPSSDTFISCAQDKTLRLWDLRLPSCQGLMKTTNPKMLVAFDNEGLLFVVGNPETNQLGLYDLKAYENAKPFSLFQLALPANPETGSITYAWNKIEFTTDGLKIIVGTEEGVIFVVDAFEGHLLAVLNGTREFSSRKYPGCGSVTTTPDAKYVYAGSGDFTIGLYDISKLEGVKQPVDLLPVHKLASDASTGLARSLVFNPRMYVLASADKEVSLWTPNEAVFE</sequence>
<dbReference type="PROSITE" id="PS50082">
    <property type="entry name" value="WD_REPEATS_2"/>
    <property type="match status" value="2"/>
</dbReference>
<dbReference type="GO" id="GO:0042800">
    <property type="term" value="F:histone H3K4 methyltransferase activity"/>
    <property type="evidence" value="ECO:0007669"/>
    <property type="project" value="EnsemblFungi"/>
</dbReference>
<dbReference type="GO" id="GO:0005847">
    <property type="term" value="C:mRNA cleavage and polyadenylation specificity factor complex"/>
    <property type="evidence" value="ECO:0007669"/>
    <property type="project" value="EnsemblFungi"/>
</dbReference>
<reference evidence="8" key="1">
    <citation type="submission" date="2016-05" db="EMBL/GenBank/DDBJ databases">
        <title>Comparative genomics of biotechnologically important yeasts.</title>
        <authorList>
            <consortium name="DOE Joint Genome Institute"/>
            <person name="Riley R."/>
            <person name="Haridas S."/>
            <person name="Wolfe K.H."/>
            <person name="Lopes M.R."/>
            <person name="Hittinger C.T."/>
            <person name="Goker M."/>
            <person name="Salamov A."/>
            <person name="Wisecaver J."/>
            <person name="Long T.M."/>
            <person name="Aerts A.L."/>
            <person name="Barry K."/>
            <person name="Choi C."/>
            <person name="Clum A."/>
            <person name="Coughlan A.Y."/>
            <person name="Deshpande S."/>
            <person name="Douglass A.P."/>
            <person name="Hanson S.J."/>
            <person name="Klenk H.-P."/>
            <person name="Labutti K."/>
            <person name="Lapidus A."/>
            <person name="Lindquist E."/>
            <person name="Lipzen A."/>
            <person name="Meier-Kolthoff J.P."/>
            <person name="Ohm R.A."/>
            <person name="Otillar R.P."/>
            <person name="Pangilinan J."/>
            <person name="Peng Y."/>
            <person name="Rokas A."/>
            <person name="Rosa C.A."/>
            <person name="Scheuner C."/>
            <person name="Sibirny A.A."/>
            <person name="Slot J.C."/>
            <person name="Stielow J.B."/>
            <person name="Sun H."/>
            <person name="Kurtzman C.P."/>
            <person name="Blackwell M."/>
            <person name="Grigoriev I.V."/>
            <person name="Jeffries T.W."/>
        </authorList>
    </citation>
    <scope>NUCLEOTIDE SEQUENCE [LARGE SCALE GENOMIC DNA]</scope>
    <source>
        <strain evidence="8">NRRL Y-12698</strain>
    </source>
</reference>
<feature type="repeat" description="WD" evidence="6">
    <location>
        <begin position="23"/>
        <end position="64"/>
    </location>
</feature>
<evidence type="ECO:0000256" key="5">
    <source>
        <dbReference type="ARBA" id="ARBA00023242"/>
    </source>
</evidence>
<dbReference type="GO" id="GO:0048188">
    <property type="term" value="C:Set1C/COMPASS complex"/>
    <property type="evidence" value="ECO:0007669"/>
    <property type="project" value="EnsemblFungi"/>
</dbReference>
<dbReference type="PROSITE" id="PS50294">
    <property type="entry name" value="WD_REPEATS_REGION"/>
    <property type="match status" value="1"/>
</dbReference>
<dbReference type="InterPro" id="IPR037867">
    <property type="entry name" value="Swd2/WDR82"/>
</dbReference>
<comment type="similarity">
    <text evidence="2">Belongs to the WD repeat SWD2 family.</text>
</comment>
<dbReference type="EMBL" id="KV454427">
    <property type="protein sequence ID" value="ODQ82075.1"/>
    <property type="molecule type" value="Genomic_DNA"/>
</dbReference>
<dbReference type="Pfam" id="PF00400">
    <property type="entry name" value="WD40"/>
    <property type="match status" value="2"/>
</dbReference>
<dbReference type="GO" id="GO:0031126">
    <property type="term" value="P:sno(s)RNA 3'-end processing"/>
    <property type="evidence" value="ECO:0007669"/>
    <property type="project" value="EnsemblFungi"/>
</dbReference>
<dbReference type="GeneID" id="30150175"/>